<dbReference type="STRING" id="389348.PNK_1648"/>
<dbReference type="KEGG" id="pnl:PNK_1648"/>
<dbReference type="InterPro" id="IPR001469">
    <property type="entry name" value="ATP_synth_F1_dsu/esu"/>
</dbReference>
<keyword evidence="6 10" id="KW-0406">Ion transport</keyword>
<protein>
    <recommendedName>
        <fullName evidence="10">ATP synthase epsilon chain</fullName>
    </recommendedName>
    <alternativeName>
        <fullName evidence="10">ATP synthase F1 sector epsilon subunit</fullName>
    </alternativeName>
    <alternativeName>
        <fullName evidence="10">F-ATPase epsilon subunit</fullName>
    </alternativeName>
</protein>
<evidence type="ECO:0000256" key="9">
    <source>
        <dbReference type="ARBA" id="ARBA00023310"/>
    </source>
</evidence>
<dbReference type="InterPro" id="IPR036771">
    <property type="entry name" value="ATPsynth_dsu/esu_N"/>
</dbReference>
<dbReference type="InterPro" id="IPR020547">
    <property type="entry name" value="ATP_synth_F1_esu_C"/>
</dbReference>
<evidence type="ECO:0000256" key="12">
    <source>
        <dbReference type="SAM" id="Coils"/>
    </source>
</evidence>
<dbReference type="AlphaFoldDB" id="A0A0U5JB39"/>
<keyword evidence="12" id="KW-0175">Coiled coil</keyword>
<evidence type="ECO:0000256" key="1">
    <source>
        <dbReference type="ARBA" id="ARBA00003543"/>
    </source>
</evidence>
<dbReference type="PANTHER" id="PTHR13822">
    <property type="entry name" value="ATP SYNTHASE DELTA/EPSILON CHAIN"/>
    <property type="match status" value="1"/>
</dbReference>
<dbReference type="InterPro" id="IPR036794">
    <property type="entry name" value="ATP_F1_dsu/esu_C_sf"/>
</dbReference>
<keyword evidence="10" id="KW-1003">Cell membrane</keyword>
<keyword evidence="5 10" id="KW-0813">Transport</keyword>
<evidence type="ECO:0000313" key="16">
    <source>
        <dbReference type="Proteomes" id="UP000069902"/>
    </source>
</evidence>
<dbReference type="GO" id="GO:0005524">
    <property type="term" value="F:ATP binding"/>
    <property type="evidence" value="ECO:0007669"/>
    <property type="project" value="UniProtKB-UniRule"/>
</dbReference>
<dbReference type="GO" id="GO:0016787">
    <property type="term" value="F:hydrolase activity"/>
    <property type="evidence" value="ECO:0007669"/>
    <property type="project" value="UniProtKB-KW"/>
</dbReference>
<keyword evidence="9 10" id="KW-0066">ATP synthesis</keyword>
<feature type="domain" description="ATP synthase F1 complex delta/epsilon subunit N-terminal" evidence="14">
    <location>
        <begin position="3"/>
        <end position="80"/>
    </location>
</feature>
<comment type="subcellular location">
    <subcellularLocation>
        <location evidence="2 10">Cell membrane</location>
        <topology evidence="2 10">Peripheral membrane protein</topology>
    </subcellularLocation>
</comment>
<dbReference type="CDD" id="cd12152">
    <property type="entry name" value="F1-ATPase_delta"/>
    <property type="match status" value="1"/>
</dbReference>
<dbReference type="GO" id="GO:0005886">
    <property type="term" value="C:plasma membrane"/>
    <property type="evidence" value="ECO:0007669"/>
    <property type="project" value="UniProtKB-SubCell"/>
</dbReference>
<comment type="similarity">
    <text evidence="3 10 11">Belongs to the ATPase epsilon chain family.</text>
</comment>
<keyword evidence="10" id="KW-0375">Hydrogen ion transport</keyword>
<evidence type="ECO:0000256" key="7">
    <source>
        <dbReference type="ARBA" id="ARBA00023136"/>
    </source>
</evidence>
<sequence>MYTLTILTPEKVVFEEPVYSVNVPGADGYFEILVDHAPLTALLQSGKVTIIDKDEKKLHFAIASGFFEVSHNKANIIADAIEPVEEIDLGRAKHAFERAQARLEHSQEHVDIARAKRALKRAENRINLYQEFHALRK</sequence>
<keyword evidence="16" id="KW-1185">Reference proteome</keyword>
<dbReference type="InParanoid" id="A0A0U5JB39"/>
<organism evidence="15 16">
    <name type="scientific">Candidatus Protochlamydia naegleriophila</name>
    <dbReference type="NCBI Taxonomy" id="389348"/>
    <lineage>
        <taxon>Bacteria</taxon>
        <taxon>Pseudomonadati</taxon>
        <taxon>Chlamydiota</taxon>
        <taxon>Chlamydiia</taxon>
        <taxon>Parachlamydiales</taxon>
        <taxon>Parachlamydiaceae</taxon>
        <taxon>Candidatus Protochlamydia</taxon>
    </lineage>
</organism>
<dbReference type="InterPro" id="IPR020546">
    <property type="entry name" value="ATP_synth_F1_dsu/esu_N"/>
</dbReference>
<dbReference type="GO" id="GO:0045259">
    <property type="term" value="C:proton-transporting ATP synthase complex"/>
    <property type="evidence" value="ECO:0007669"/>
    <property type="project" value="UniProtKB-KW"/>
</dbReference>
<evidence type="ECO:0000256" key="5">
    <source>
        <dbReference type="ARBA" id="ARBA00022448"/>
    </source>
</evidence>
<evidence type="ECO:0000256" key="11">
    <source>
        <dbReference type="RuleBase" id="RU003656"/>
    </source>
</evidence>
<evidence type="ECO:0000256" key="8">
    <source>
        <dbReference type="ARBA" id="ARBA00023196"/>
    </source>
</evidence>
<proteinExistence type="inferred from homology"/>
<evidence type="ECO:0000259" key="13">
    <source>
        <dbReference type="Pfam" id="PF00401"/>
    </source>
</evidence>
<gene>
    <name evidence="15" type="primary">atpc1</name>
    <name evidence="10" type="synonym">atpC</name>
    <name evidence="15" type="ORF">PNK_1648</name>
</gene>
<dbReference type="NCBIfam" id="TIGR01216">
    <property type="entry name" value="ATP_synt_epsi"/>
    <property type="match status" value="1"/>
</dbReference>
<dbReference type="Gene3D" id="1.20.5.440">
    <property type="entry name" value="ATP synthase delta/epsilon subunit, C-terminal domain"/>
    <property type="match status" value="1"/>
</dbReference>
<dbReference type="Pfam" id="PF00401">
    <property type="entry name" value="ATP-synt_DE"/>
    <property type="match status" value="1"/>
</dbReference>
<dbReference type="Proteomes" id="UP000069902">
    <property type="component" value="Chromosome cPNK"/>
</dbReference>
<evidence type="ECO:0000256" key="10">
    <source>
        <dbReference type="HAMAP-Rule" id="MF_00530"/>
    </source>
</evidence>
<dbReference type="PATRIC" id="fig|389348.3.peg.1848"/>
<evidence type="ECO:0000256" key="3">
    <source>
        <dbReference type="ARBA" id="ARBA00005712"/>
    </source>
</evidence>
<dbReference type="Gene3D" id="2.60.15.10">
    <property type="entry name" value="F0F1 ATP synthase delta/epsilon subunit, N-terminal"/>
    <property type="match status" value="1"/>
</dbReference>
<dbReference type="GO" id="GO:0046933">
    <property type="term" value="F:proton-transporting ATP synthase activity, rotational mechanism"/>
    <property type="evidence" value="ECO:0007669"/>
    <property type="project" value="UniProtKB-UniRule"/>
</dbReference>
<dbReference type="SUPFAM" id="SSF46604">
    <property type="entry name" value="Epsilon subunit of F1F0-ATP synthase C-terminal domain"/>
    <property type="match status" value="1"/>
</dbReference>
<evidence type="ECO:0000256" key="2">
    <source>
        <dbReference type="ARBA" id="ARBA00004202"/>
    </source>
</evidence>
<name>A0A0U5JB39_9BACT</name>
<dbReference type="EMBL" id="LN879502">
    <property type="protein sequence ID" value="CUI17257.1"/>
    <property type="molecule type" value="Genomic_DNA"/>
</dbReference>
<keyword evidence="15" id="KW-0378">Hydrolase</keyword>
<dbReference type="HAMAP" id="MF_00530">
    <property type="entry name" value="ATP_synth_epsil_bac"/>
    <property type="match status" value="1"/>
</dbReference>
<feature type="coiled-coil region" evidence="12">
    <location>
        <begin position="96"/>
        <end position="132"/>
    </location>
</feature>
<dbReference type="PANTHER" id="PTHR13822:SF10">
    <property type="entry name" value="ATP SYNTHASE EPSILON CHAIN, CHLOROPLASTIC"/>
    <property type="match status" value="1"/>
</dbReference>
<dbReference type="FunCoup" id="A0A0U5JB39">
    <property type="interactions" value="299"/>
</dbReference>
<dbReference type="SUPFAM" id="SSF51344">
    <property type="entry name" value="Epsilon subunit of F1F0-ATP synthase N-terminal domain"/>
    <property type="match status" value="1"/>
</dbReference>
<dbReference type="Pfam" id="PF02823">
    <property type="entry name" value="ATP-synt_DE_N"/>
    <property type="match status" value="1"/>
</dbReference>
<evidence type="ECO:0000313" key="15">
    <source>
        <dbReference type="EMBL" id="CUI17257.1"/>
    </source>
</evidence>
<keyword evidence="8 10" id="KW-0139">CF(1)</keyword>
<reference evidence="16" key="1">
    <citation type="submission" date="2015-09" db="EMBL/GenBank/DDBJ databases">
        <authorList>
            <person name="Bertelli C."/>
        </authorList>
    </citation>
    <scope>NUCLEOTIDE SEQUENCE [LARGE SCALE GENOMIC DNA]</scope>
    <source>
        <strain evidence="16">KNic</strain>
    </source>
</reference>
<dbReference type="RefSeq" id="WP_032124168.1">
    <property type="nucleotide sequence ID" value="NZ_LN879502.1"/>
</dbReference>
<comment type="function">
    <text evidence="1 10">Produces ATP from ADP in the presence of a proton gradient across the membrane.</text>
</comment>
<feature type="domain" description="ATP synthase epsilon subunit C-terminal" evidence="13">
    <location>
        <begin position="85"/>
        <end position="128"/>
    </location>
</feature>
<evidence type="ECO:0000256" key="6">
    <source>
        <dbReference type="ARBA" id="ARBA00023065"/>
    </source>
</evidence>
<keyword evidence="7 10" id="KW-0472">Membrane</keyword>
<evidence type="ECO:0000256" key="4">
    <source>
        <dbReference type="ARBA" id="ARBA00011648"/>
    </source>
</evidence>
<comment type="subunit">
    <text evidence="4 10 11">F-type ATPases have 2 components, CF(1) - the catalytic core - and CF(0) - the membrane proton channel. CF(1) has five subunits: alpha(3), beta(3), gamma(1), delta(1), epsilon(1). CF(0) has three main subunits: a, b and c.</text>
</comment>
<evidence type="ECO:0000259" key="14">
    <source>
        <dbReference type="Pfam" id="PF02823"/>
    </source>
</evidence>
<accession>A0A0U5JB39</accession>